<reference evidence="1" key="1">
    <citation type="submission" date="2022-02" db="EMBL/GenBank/DDBJ databases">
        <title>Towards deciphering the DNA virus diversity associated with rodent species in the families Cricetidae and Heteromyidae.</title>
        <authorList>
            <person name="Lund M."/>
            <person name="Larsen B.B."/>
            <person name="Gryseels S."/>
            <person name="Kraberger S."/>
            <person name="Rowsey D.M."/>
            <person name="Steger L."/>
            <person name="Yule K.M."/>
            <person name="Upham N.S."/>
            <person name="Worobey M."/>
            <person name="Van Doorslaer K."/>
            <person name="Varsani A."/>
        </authorList>
    </citation>
    <scope>NUCLEOTIDE SEQUENCE</scope>
    <source>
        <strain evidence="1">NeonRodF8_38</strain>
    </source>
</reference>
<organism evidence="1">
    <name type="scientific">Peromfec virus RodF8_38</name>
    <dbReference type="NCBI Taxonomy" id="2929373"/>
    <lineage>
        <taxon>Viruses</taxon>
        <taxon>Monodnaviria</taxon>
        <taxon>Sangervirae</taxon>
        <taxon>Phixviricota</taxon>
        <taxon>Malgrandaviricetes</taxon>
        <taxon>Petitvirales</taxon>
        <taxon>Microviridae</taxon>
    </lineage>
</organism>
<evidence type="ECO:0000313" key="1">
    <source>
        <dbReference type="EMBL" id="UPW41619.1"/>
    </source>
</evidence>
<dbReference type="EMBL" id="OM869638">
    <property type="protein sequence ID" value="UPW41619.1"/>
    <property type="molecule type" value="Genomic_DNA"/>
</dbReference>
<name>A0A976N2F8_9VIRU</name>
<sequence>MIMADNIQGDFSSGAVNISAPTVDAGTYRGFGADWFNAQNIAAEDFNREALLNEYNNNFNALEAQKSRDWQEYMSNTSYQRAVQDMQKAGINPILAYSNGGASTPSGSTASASGGHSPNNGASAPGALRGLITGLVKIVAGAVSGNPLPVVSGFTDIVSK</sequence>
<protein>
    <submittedName>
        <fullName evidence="1">DNA pilot protein</fullName>
    </submittedName>
</protein>
<proteinExistence type="predicted"/>
<accession>A0A976N2F8</accession>